<dbReference type="EMBL" id="CAVLGL010000068">
    <property type="protein sequence ID" value="CAK1584389.1"/>
    <property type="molecule type" value="Genomic_DNA"/>
</dbReference>
<dbReference type="PROSITE" id="PS50878">
    <property type="entry name" value="RT_POL"/>
    <property type="match status" value="1"/>
</dbReference>
<evidence type="ECO:0000259" key="1">
    <source>
        <dbReference type="PROSITE" id="PS50878"/>
    </source>
</evidence>
<comment type="caution">
    <text evidence="2">The sequence shown here is derived from an EMBL/GenBank/DDBJ whole genome shotgun (WGS) entry which is preliminary data.</text>
</comment>
<dbReference type="InterPro" id="IPR043502">
    <property type="entry name" value="DNA/RNA_pol_sf"/>
</dbReference>
<dbReference type="PANTHER" id="PTHR47027:SF30">
    <property type="entry name" value="THAP-TYPE DOMAIN-CONTAINING PROTEIN"/>
    <property type="match status" value="1"/>
</dbReference>
<dbReference type="InterPro" id="IPR000477">
    <property type="entry name" value="RT_dom"/>
</dbReference>
<dbReference type="Gene3D" id="3.60.10.10">
    <property type="entry name" value="Endonuclease/exonuclease/phosphatase"/>
    <property type="match status" value="1"/>
</dbReference>
<protein>
    <recommendedName>
        <fullName evidence="1">Reverse transcriptase domain-containing protein</fullName>
    </recommendedName>
</protein>
<dbReference type="Pfam" id="PF00078">
    <property type="entry name" value="RVT_1"/>
    <property type="match status" value="1"/>
</dbReference>
<dbReference type="PANTHER" id="PTHR47027">
    <property type="entry name" value="REVERSE TRANSCRIPTASE DOMAIN-CONTAINING PROTEIN"/>
    <property type="match status" value="1"/>
</dbReference>
<dbReference type="AlphaFoldDB" id="A0AAV1KQ33"/>
<feature type="domain" description="Reverse transcriptase" evidence="1">
    <location>
        <begin position="569"/>
        <end position="841"/>
    </location>
</feature>
<dbReference type="GO" id="GO:0003824">
    <property type="term" value="F:catalytic activity"/>
    <property type="evidence" value="ECO:0007669"/>
    <property type="project" value="InterPro"/>
</dbReference>
<dbReference type="Pfam" id="PF03372">
    <property type="entry name" value="Exo_endo_phos"/>
    <property type="match status" value="1"/>
</dbReference>
<keyword evidence="3" id="KW-1185">Reference proteome</keyword>
<reference evidence="2 3" key="1">
    <citation type="submission" date="2023-11" db="EMBL/GenBank/DDBJ databases">
        <authorList>
            <person name="Hedman E."/>
            <person name="Englund M."/>
            <person name="Stromberg M."/>
            <person name="Nyberg Akerstrom W."/>
            <person name="Nylinder S."/>
            <person name="Jareborg N."/>
            <person name="Kallberg Y."/>
            <person name="Kronander E."/>
        </authorList>
    </citation>
    <scope>NUCLEOTIDE SEQUENCE [LARGE SCALE GENOMIC DNA]</scope>
</reference>
<dbReference type="SUPFAM" id="SSF56219">
    <property type="entry name" value="DNase I-like"/>
    <property type="match status" value="1"/>
</dbReference>
<sequence length="1044" mass="119188">MPTRVRASPQGDAHQLVPVGVECSVQSGDGDRHPSRAARHGGRWRTECRVGTWNVRGGMRDKTNELIEIMKERELDVVCMSETKRKGSGTEELPGGALALWSGVPESENACQGVGVLLSSRLVDVMTEYKVVNSRLLWVRFKLGLTKLFLLAVYAPVASSSRAELEEFWENVREVLDLARGNERIVVCGDLNGWVGTARPGYESVLGKFGDKRVNDAGKLILAVCKEKGLLVTNTMFNHKKIHIYTRERKNERSMIDLFLVDDRLRKQVMDTRVFRGADLGTDHYLVITRFRGLFAGWRYRTAVTEPQSVCRIRSWKLQEADTRDKYHARVAEKLDTIDGRKECVERTWQNLRDGMVSAAEEVCGTIKRGSSKRRDAWWNDEVKEAVKKKKKAWLDYLASSNDKDMREKMKERYRLQKVHTKALIEEVRERCRMEADERLSHNFKENSKLFWKEVGRTRSGATALRMNKVLSRTNDVLSKKSDVMQRWSEFYREMYAYDDLSEGSGDDAVTGTPDPDLDDTEVISMKEIERAIRSLKCGKAAGLDRVTAEMVKYGGPRVWDSFHLLCNLCWRTGDVPDDWRSAVIVPLYKGKGSHFDCGCYRAISLTSLASKVYSKVLTRRMQEKSERFLWEAQCGFRPGRGCTDQMFSLRMITEKLLAANQKIFCAFVDLEKAFDKVVRKKMWELLPGYGVDGRLLRAVQSLYCDCKACVRVGHDLSPMFDVQTGVKQGCVMSSWLFILYFDSCLQKLKDSCLGVKLGDIKVNCLLYADDAVLIAPSEAELQALVTCMKEECEIKGLRLNANKTKVLVFERDEERTKCEIWVNQECLEQVNEIVYLGSAFSRDGRCDLDVDRRVAAGNKVNGALTALVKRQGVAKSARLAIHNAVLVPTLLYGSETWVCQKKHKSKLNAVEMRSLRKMCGVTMADRKRNEEIRNMAGLKDDLITKIDKGVLRWFGHVERMSEDRMVKKIYSAKVNIKRCRGRPRLTFEDHVSKLLEEGRVKSTRIPRRACMKKIMNLKEAKEVCKDRDTWRSVLSGYPVRDCA</sequence>
<accession>A0AAV1KQ33</accession>
<organism evidence="2 3">
    <name type="scientific">Parnassius mnemosyne</name>
    <name type="common">clouded apollo</name>
    <dbReference type="NCBI Taxonomy" id="213953"/>
    <lineage>
        <taxon>Eukaryota</taxon>
        <taxon>Metazoa</taxon>
        <taxon>Ecdysozoa</taxon>
        <taxon>Arthropoda</taxon>
        <taxon>Hexapoda</taxon>
        <taxon>Insecta</taxon>
        <taxon>Pterygota</taxon>
        <taxon>Neoptera</taxon>
        <taxon>Endopterygota</taxon>
        <taxon>Lepidoptera</taxon>
        <taxon>Glossata</taxon>
        <taxon>Ditrysia</taxon>
        <taxon>Papilionoidea</taxon>
        <taxon>Papilionidae</taxon>
        <taxon>Parnassiinae</taxon>
        <taxon>Parnassini</taxon>
        <taxon>Parnassius</taxon>
        <taxon>Driopa</taxon>
    </lineage>
</organism>
<dbReference type="Proteomes" id="UP001314205">
    <property type="component" value="Unassembled WGS sequence"/>
</dbReference>
<evidence type="ECO:0000313" key="3">
    <source>
        <dbReference type="Proteomes" id="UP001314205"/>
    </source>
</evidence>
<dbReference type="CDD" id="cd09076">
    <property type="entry name" value="L1-EN"/>
    <property type="match status" value="1"/>
</dbReference>
<proteinExistence type="predicted"/>
<evidence type="ECO:0000313" key="2">
    <source>
        <dbReference type="EMBL" id="CAK1584389.1"/>
    </source>
</evidence>
<dbReference type="GO" id="GO:0071897">
    <property type="term" value="P:DNA biosynthetic process"/>
    <property type="evidence" value="ECO:0007669"/>
    <property type="project" value="UniProtKB-ARBA"/>
</dbReference>
<dbReference type="InterPro" id="IPR036691">
    <property type="entry name" value="Endo/exonu/phosph_ase_sf"/>
</dbReference>
<dbReference type="SUPFAM" id="SSF56672">
    <property type="entry name" value="DNA/RNA polymerases"/>
    <property type="match status" value="1"/>
</dbReference>
<gene>
    <name evidence="2" type="ORF">PARMNEM_LOCUS5646</name>
</gene>
<dbReference type="InterPro" id="IPR005135">
    <property type="entry name" value="Endo/exonuclease/phosphatase"/>
</dbReference>
<name>A0AAV1KQ33_9NEOP</name>
<dbReference type="CDD" id="cd01650">
    <property type="entry name" value="RT_nLTR_like"/>
    <property type="match status" value="1"/>
</dbReference>